<dbReference type="SUPFAM" id="SSF52980">
    <property type="entry name" value="Restriction endonuclease-like"/>
    <property type="match status" value="1"/>
</dbReference>
<dbReference type="Gene3D" id="3.10.50.30">
    <property type="entry name" value="Transcription elongation factor, GreA/GreB, C-terminal domain"/>
    <property type="match status" value="1"/>
</dbReference>
<dbReference type="GO" id="GO:0032784">
    <property type="term" value="P:regulation of DNA-templated transcription elongation"/>
    <property type="evidence" value="ECO:0007669"/>
    <property type="project" value="InterPro"/>
</dbReference>
<evidence type="ECO:0000259" key="3">
    <source>
        <dbReference type="Pfam" id="PF18741"/>
    </source>
</evidence>
<dbReference type="Gene3D" id="3.40.50.300">
    <property type="entry name" value="P-loop containing nucleotide triphosphate hydrolases"/>
    <property type="match status" value="3"/>
</dbReference>
<dbReference type="InterPro" id="IPR049468">
    <property type="entry name" value="Restrct_endonuc-II-like_dom"/>
</dbReference>
<keyword evidence="4" id="KW-0067">ATP-binding</keyword>
<keyword evidence="4" id="KW-0347">Helicase</keyword>
<dbReference type="OrthoDB" id="9757917at2"/>
<protein>
    <submittedName>
        <fullName evidence="4">Superfamily I DNA and/or RNA helicase</fullName>
    </submittedName>
</protein>
<dbReference type="SUPFAM" id="SSF54534">
    <property type="entry name" value="FKBP-like"/>
    <property type="match status" value="1"/>
</dbReference>
<dbReference type="InterPro" id="IPR041679">
    <property type="entry name" value="DNA2/NAM7-like_C"/>
</dbReference>
<sequence>MEITEKLLIELQNRLKVGSRRGVHLNAIPARSRYKFDLTRLSHIDENLPNNFINSLLTELPLKFKISWKDNVPDLNSLFEEDQTQLVKITKSFENLINQTDAIESEKGLNTFGFGFPLLIRRDQSDNKLTVAPILIWSLRIRRTKEFNTWEILRNEDDPIYINEVLINHLQNDSKIEIDQISREHLDDGLIDRNELLEICVNIIEAINSTTPNDLRDTFEKKLDEIKSIPEKKYYEKLPLTSNNSFIDFGGLFSIFEVQKQNIIYDYGNLLELKGATIDLEDMDKHFFQPISSVETDPSQQGILHSLKTSRNILIQGPPGTGKSQSLTAILVNALENQKKTIVVCEKRTALEVLYNALNKKGLNYQSILIKDIIKDRRLAVDSVRDRVDNSSYRRYRYTHSKETLDNIIQKSKALIDAINKRHQKLDRKLIGNKNWTSVVGSLLSELKDNSEKSNLDLAKDTFSYESSELNRLLELIRKGQNLNNEYKLHKDLSFLNSSKLIGDNPFIIEQQIQDDFLYYKKELEDIGEQVLLYEQDFYNIRKKQLNQQEEKIHKISNPLLKIFSKYEKADDFYDEEKTKSFIYKAVSIFSKTKKTIINDQFKVNTSYAEIQNTTKASKDLETIVYAKTIDDKELSLEIYKSIIESTKKDFQSKIETEFESIDILQPLAGEFENELLLSIKSQITSLKIKILEDNWSTVDLSQTSYKSIVEAVEQLIESKESFFGNENDLFSIEFKWFQYYNSLPTEDALIIDQLIEKEDWRKTFLIFYLNSMLVNSANMDLPTNDNDHVELGKSLSELEKEQIKYIREYWFSKQIDATRDFDNRNPDIAVENLYNKRASNKHKRLSLREIVKLDMDLFTTFFPIILTTPDVASNLFKGQNQYFDIVMFDEASQLKLEDNLPALLKGKQIVIAGDEHQMPPSNYFSKIFDGTIDDEDKFEEEEDRIRNTLGNSMLDCESLLDFAAILGFEKKHLDFHYRSRHPYLIDYSNYAFYNQRLKPLPNSFDYIPINYVPVNGTYSDNSNDAEAETVLSIIDNNISLLPDGNYPTVGVATFNINQRNLILGKINERRKFERFRDFNEKIVELEENGFFVKNLENIQGDERDVIILSTTYGINKEGKFAQRFGSINHQKGYKLLNVIITRAKYKVYVCSSIPLEVFMNYKEHLITEGSNNRRGAFYAYLAYAKAVSDQDNEARISVLNTLAENSTKSRSIDNFNEDLESPFEEEVYEALTKHFDESKIIPQLQFAGFRIDIVYDTEHIGLPKIAIECDGAEYHSSQEAYLHDRHRQKILEGHGFVFHRIWSTNWWRNPQKETQKLVDFIRKIENSNPSVFEDKSRTGLAFTDNITIIEHEIAKVAPSLQKDLKETIKAVTQNEDFQTELFKETIDLNSKVKVKYLNIDKDLKVHLVEHTVSKAEKSNGIQKINIKSPLGAALKGKAVGDTVKIGDLDKYVRILEILN</sequence>
<dbReference type="PANTHER" id="PTHR10887">
    <property type="entry name" value="DNA2/NAM7 HELICASE FAMILY"/>
    <property type="match status" value="1"/>
</dbReference>
<dbReference type="EMBL" id="FNGV01000026">
    <property type="protein sequence ID" value="SDN11861.1"/>
    <property type="molecule type" value="Genomic_DNA"/>
</dbReference>
<dbReference type="InterPro" id="IPR036953">
    <property type="entry name" value="GreA/GreB_C_sf"/>
</dbReference>
<dbReference type="Pfam" id="PF13087">
    <property type="entry name" value="AAA_12"/>
    <property type="match status" value="1"/>
</dbReference>
<dbReference type="Proteomes" id="UP000199440">
    <property type="component" value="Unassembled WGS sequence"/>
</dbReference>
<dbReference type="InterPro" id="IPR001437">
    <property type="entry name" value="Tscrpt_elong_fac_GreA/B_C"/>
</dbReference>
<evidence type="ECO:0000313" key="4">
    <source>
        <dbReference type="EMBL" id="SDN11861.1"/>
    </source>
</evidence>
<name>A0A1G9YTM9_9FLAO</name>
<dbReference type="GO" id="GO:0003677">
    <property type="term" value="F:DNA binding"/>
    <property type="evidence" value="ECO:0007669"/>
    <property type="project" value="InterPro"/>
</dbReference>
<dbReference type="InterPro" id="IPR045055">
    <property type="entry name" value="DNA2/NAM7-like"/>
</dbReference>
<keyword evidence="4" id="KW-0547">Nucleotide-binding</keyword>
<dbReference type="InterPro" id="IPR047187">
    <property type="entry name" value="SF1_C_Upf1"/>
</dbReference>
<organism evidence="4 5">
    <name type="scientific">Kriegella aquimaris</name>
    <dbReference type="NCBI Taxonomy" id="192904"/>
    <lineage>
        <taxon>Bacteria</taxon>
        <taxon>Pseudomonadati</taxon>
        <taxon>Bacteroidota</taxon>
        <taxon>Flavobacteriia</taxon>
        <taxon>Flavobacteriales</taxon>
        <taxon>Flavobacteriaceae</taxon>
        <taxon>Kriegella</taxon>
    </lineage>
</organism>
<proteinExistence type="predicted"/>
<feature type="domain" description="Transcription elongation factor GreA/GreB C-terminal" evidence="1">
    <location>
        <begin position="1385"/>
        <end position="1458"/>
    </location>
</feature>
<keyword evidence="4" id="KW-0378">Hydrolase</keyword>
<dbReference type="Pfam" id="PF01272">
    <property type="entry name" value="GreA_GreB"/>
    <property type="match status" value="1"/>
</dbReference>
<dbReference type="InterPro" id="IPR027417">
    <property type="entry name" value="P-loop_NTPase"/>
</dbReference>
<dbReference type="SUPFAM" id="SSF52540">
    <property type="entry name" value="P-loop containing nucleoside triphosphate hydrolases"/>
    <property type="match status" value="1"/>
</dbReference>
<dbReference type="GO" id="GO:0004386">
    <property type="term" value="F:helicase activity"/>
    <property type="evidence" value="ECO:0007669"/>
    <property type="project" value="UniProtKB-KW"/>
</dbReference>
<evidence type="ECO:0000259" key="1">
    <source>
        <dbReference type="Pfam" id="PF01272"/>
    </source>
</evidence>
<accession>A0A1G9YTM9</accession>
<dbReference type="PANTHER" id="PTHR10887:SF495">
    <property type="entry name" value="HELICASE SENATAXIN ISOFORM X1-RELATED"/>
    <property type="match status" value="1"/>
</dbReference>
<dbReference type="InterPro" id="IPR011335">
    <property type="entry name" value="Restrct_endonuc-II-like"/>
</dbReference>
<evidence type="ECO:0000259" key="2">
    <source>
        <dbReference type="Pfam" id="PF13087"/>
    </source>
</evidence>
<gene>
    <name evidence="4" type="ORF">SAMN04488514_12612</name>
</gene>
<dbReference type="Gene3D" id="3.40.960.10">
    <property type="entry name" value="VSR Endonuclease"/>
    <property type="match status" value="1"/>
</dbReference>
<evidence type="ECO:0000313" key="5">
    <source>
        <dbReference type="Proteomes" id="UP000199440"/>
    </source>
</evidence>
<dbReference type="STRING" id="192904.SAMN04488514_12612"/>
<feature type="domain" description="Restriction endonuclease type II-like" evidence="3">
    <location>
        <begin position="1224"/>
        <end position="1322"/>
    </location>
</feature>
<keyword evidence="5" id="KW-1185">Reference proteome</keyword>
<dbReference type="Pfam" id="PF18741">
    <property type="entry name" value="MTES_1575"/>
    <property type="match status" value="1"/>
</dbReference>
<reference evidence="4 5" key="1">
    <citation type="submission" date="2016-10" db="EMBL/GenBank/DDBJ databases">
        <authorList>
            <person name="de Groot N.N."/>
        </authorList>
    </citation>
    <scope>NUCLEOTIDE SEQUENCE [LARGE SCALE GENOMIC DNA]</scope>
    <source>
        <strain evidence="4 5">DSM 19886</strain>
    </source>
</reference>
<feature type="domain" description="DNA2/NAM7 helicase-like C-terminal" evidence="2">
    <location>
        <begin position="1021"/>
        <end position="1151"/>
    </location>
</feature>
<dbReference type="CDD" id="cd18808">
    <property type="entry name" value="SF1_C_Upf1"/>
    <property type="match status" value="1"/>
</dbReference>
<dbReference type="RefSeq" id="WP_089895872.1">
    <property type="nucleotide sequence ID" value="NZ_FNGV01000026.1"/>
</dbReference>